<name>A0A8H4Q2T8_9HYPO</name>
<evidence type="ECO:0000256" key="8">
    <source>
        <dbReference type="ARBA" id="ARBA00022833"/>
    </source>
</evidence>
<proteinExistence type="predicted"/>
<feature type="region of interest" description="Disordered" evidence="10">
    <location>
        <begin position="525"/>
        <end position="549"/>
    </location>
</feature>
<keyword evidence="8" id="KW-0862">Zinc</keyword>
<keyword evidence="7" id="KW-0833">Ubl conjugation pathway</keyword>
<feature type="compositionally biased region" description="Polar residues" evidence="10">
    <location>
        <begin position="200"/>
        <end position="216"/>
    </location>
</feature>
<feature type="compositionally biased region" description="Basic and acidic residues" evidence="10">
    <location>
        <begin position="528"/>
        <end position="541"/>
    </location>
</feature>
<gene>
    <name evidence="12" type="ORF">GQ602_006192</name>
</gene>
<dbReference type="EMBL" id="JAACLJ010000007">
    <property type="protein sequence ID" value="KAF4583048.1"/>
    <property type="molecule type" value="Genomic_DNA"/>
</dbReference>
<evidence type="ECO:0000256" key="3">
    <source>
        <dbReference type="ARBA" id="ARBA00022679"/>
    </source>
</evidence>
<dbReference type="EC" id="2.3.2.31" evidence="2"/>
<comment type="catalytic activity">
    <reaction evidence="1">
        <text>[E2 ubiquitin-conjugating enzyme]-S-ubiquitinyl-L-cysteine + [acceptor protein]-L-lysine = [E2 ubiquitin-conjugating enzyme]-L-cysteine + [acceptor protein]-N(6)-ubiquitinyl-L-lysine.</text>
        <dbReference type="EC" id="2.3.2.31"/>
    </reaction>
</comment>
<evidence type="ECO:0000256" key="4">
    <source>
        <dbReference type="ARBA" id="ARBA00022723"/>
    </source>
</evidence>
<dbReference type="Proteomes" id="UP000562929">
    <property type="component" value="Unassembled WGS sequence"/>
</dbReference>
<comment type="caution">
    <text evidence="12">The sequence shown here is derived from an EMBL/GenBank/DDBJ whole genome shotgun (WGS) entry which is preliminary data.</text>
</comment>
<keyword evidence="3" id="KW-0808">Transferase</keyword>
<evidence type="ECO:0000256" key="2">
    <source>
        <dbReference type="ARBA" id="ARBA00012251"/>
    </source>
</evidence>
<protein>
    <recommendedName>
        <fullName evidence="2">RBR-type E3 ubiquitin transferase</fullName>
        <ecNumber evidence="2">2.3.2.31</ecNumber>
    </recommendedName>
</protein>
<dbReference type="CDD" id="cd20335">
    <property type="entry name" value="BRcat_RBR"/>
    <property type="match status" value="1"/>
</dbReference>
<dbReference type="AlphaFoldDB" id="A0A8H4Q2T8"/>
<dbReference type="Gene3D" id="1.20.120.1750">
    <property type="match status" value="1"/>
</dbReference>
<keyword evidence="6" id="KW-0863">Zinc-finger</keyword>
<feature type="region of interest" description="Disordered" evidence="10">
    <location>
        <begin position="196"/>
        <end position="216"/>
    </location>
</feature>
<keyword evidence="4" id="KW-0479">Metal-binding</keyword>
<dbReference type="InterPro" id="IPR044066">
    <property type="entry name" value="TRIAD_supradom"/>
</dbReference>
<organism evidence="12 13">
    <name type="scientific">Ophiocordyceps camponoti-floridani</name>
    <dbReference type="NCBI Taxonomy" id="2030778"/>
    <lineage>
        <taxon>Eukaryota</taxon>
        <taxon>Fungi</taxon>
        <taxon>Dikarya</taxon>
        <taxon>Ascomycota</taxon>
        <taxon>Pezizomycotina</taxon>
        <taxon>Sordariomycetes</taxon>
        <taxon>Hypocreomycetidae</taxon>
        <taxon>Hypocreales</taxon>
        <taxon>Ophiocordycipitaceae</taxon>
        <taxon>Ophiocordyceps</taxon>
    </lineage>
</organism>
<keyword evidence="9" id="KW-0175">Coiled coil</keyword>
<evidence type="ECO:0000256" key="1">
    <source>
        <dbReference type="ARBA" id="ARBA00001798"/>
    </source>
</evidence>
<dbReference type="GO" id="GO:0016567">
    <property type="term" value="P:protein ubiquitination"/>
    <property type="evidence" value="ECO:0007669"/>
    <property type="project" value="InterPro"/>
</dbReference>
<evidence type="ECO:0000256" key="7">
    <source>
        <dbReference type="ARBA" id="ARBA00022786"/>
    </source>
</evidence>
<reference evidence="12 13" key="1">
    <citation type="journal article" date="2020" name="G3 (Bethesda)">
        <title>Genetic Underpinnings of Host Manipulation by Ophiocordyceps as Revealed by Comparative Transcriptomics.</title>
        <authorList>
            <person name="Will I."/>
            <person name="Das B."/>
            <person name="Trinh T."/>
            <person name="Brachmann A."/>
            <person name="Ohm R.A."/>
            <person name="de Bekker C."/>
        </authorList>
    </citation>
    <scope>NUCLEOTIDE SEQUENCE [LARGE SCALE GENOMIC DNA]</scope>
    <source>
        <strain evidence="12 13">EC05</strain>
    </source>
</reference>
<evidence type="ECO:0000256" key="9">
    <source>
        <dbReference type="SAM" id="Coils"/>
    </source>
</evidence>
<evidence type="ECO:0000256" key="5">
    <source>
        <dbReference type="ARBA" id="ARBA00022737"/>
    </source>
</evidence>
<evidence type="ECO:0000313" key="12">
    <source>
        <dbReference type="EMBL" id="KAF4583048.1"/>
    </source>
</evidence>
<evidence type="ECO:0000256" key="10">
    <source>
        <dbReference type="SAM" id="MobiDB-lite"/>
    </source>
</evidence>
<dbReference type="SUPFAM" id="SSF57850">
    <property type="entry name" value="RING/U-box"/>
    <property type="match status" value="2"/>
</dbReference>
<evidence type="ECO:0000259" key="11">
    <source>
        <dbReference type="PROSITE" id="PS51873"/>
    </source>
</evidence>
<dbReference type="PANTHER" id="PTHR11685">
    <property type="entry name" value="RBR FAMILY RING FINGER AND IBR DOMAIN-CONTAINING"/>
    <property type="match status" value="1"/>
</dbReference>
<dbReference type="Gene3D" id="3.30.40.10">
    <property type="entry name" value="Zinc/RING finger domain, C3HC4 (zinc finger)"/>
    <property type="match status" value="1"/>
</dbReference>
<dbReference type="Pfam" id="PF01485">
    <property type="entry name" value="IBR"/>
    <property type="match status" value="1"/>
</dbReference>
<dbReference type="PROSITE" id="PS51873">
    <property type="entry name" value="TRIAD"/>
    <property type="match status" value="1"/>
</dbReference>
<keyword evidence="5" id="KW-0677">Repeat</keyword>
<evidence type="ECO:0000313" key="13">
    <source>
        <dbReference type="Proteomes" id="UP000562929"/>
    </source>
</evidence>
<dbReference type="InterPro" id="IPR002867">
    <property type="entry name" value="IBR_dom"/>
</dbReference>
<dbReference type="InterPro" id="IPR031127">
    <property type="entry name" value="E3_UB_ligase_RBR"/>
</dbReference>
<dbReference type="InterPro" id="IPR013083">
    <property type="entry name" value="Znf_RING/FYVE/PHD"/>
</dbReference>
<evidence type="ECO:0000256" key="6">
    <source>
        <dbReference type="ARBA" id="ARBA00022771"/>
    </source>
</evidence>
<feature type="coiled-coil region" evidence="9">
    <location>
        <begin position="630"/>
        <end position="661"/>
    </location>
</feature>
<feature type="domain" description="RING-type" evidence="11">
    <location>
        <begin position="247"/>
        <end position="448"/>
    </location>
</feature>
<dbReference type="GO" id="GO:0061630">
    <property type="term" value="F:ubiquitin protein ligase activity"/>
    <property type="evidence" value="ECO:0007669"/>
    <property type="project" value="UniProtKB-EC"/>
</dbReference>
<dbReference type="GO" id="GO:0008270">
    <property type="term" value="F:zinc ion binding"/>
    <property type="evidence" value="ECO:0007669"/>
    <property type="project" value="UniProtKB-KW"/>
</dbReference>
<dbReference type="OrthoDB" id="9977870at2759"/>
<keyword evidence="13" id="KW-1185">Reference proteome</keyword>
<dbReference type="CDD" id="cd22584">
    <property type="entry name" value="Rcat_RBR_unk"/>
    <property type="match status" value="1"/>
</dbReference>
<sequence>MRTSSSSPPHFWIGEPNPPGLVKLYYLTVAASSPASHCGLVLVDRTKEVSFSSLDLPGYWRLAHLLDTITIMDETRPSPQLGDALYRAAVLQLPEDRSEDQLDLQLLAKAHGLGIRASLPSVSHHRPRAVSIALSDSSASTFHDQLFSNASDASASSFLTPHSSIIGPPSLDVSDSSRQSKTWSFSSYDRFLTQHGAARDSTNSARPSAQNESSAHSIFSVSTKMSGFSGIKNRMMLRRKATRYFEPSLSCWSCRHTFDTTMALRVLSCGHVHCVDCLRQKTKEASIDESKMPPSCCAPLPATVIQAVLDLPSQEEFLRAVVQFGTPRESRMVCPSPSCGVFIPRRRHVDAKAPFTATCHRCHSRVCTLCKHDAHPTGQDCPRDAEVQATSRAGFGPGRKRCYKCRRLVERLDGPTHLICTCGAQFCSMCGGVWDTTVGCPNICTNDEDYVRRRDSDDGTFSVPDAVDAAAEAEREAAERRSAQHLEMKTLQLSQRREMDRFCDFEAETRDAVREEHSLRKYALAKQHSTESARMKEKQAKDASQLEDSQIAEEMELRATLEQSERTIRVRIKHMEAYCEGLGRNPSGSQLPPRVVTEENLRALGHQYNIRDDMERQHQTKINMMRDRQAKRMEDLLDSQHEELEQLANQQQTDKANLDEALAGEDEAMESTFTARTARLNARWHLAIEVLCKELQDKTGAKYASVPPPAWPTMTSKLSLSMGCLELAA</sequence>
<accession>A0A8H4Q2T8</accession>